<comment type="subcellular location">
    <subcellularLocation>
        <location evidence="1">Cell membrane</location>
        <topology evidence="1">Multi-pass membrane protein</topology>
    </subcellularLocation>
</comment>
<sequence length="139" mass="15115">MSEAHSRISSILLTVGQVALLSLIWMAAQYVSVHYLPQLPGGVLGMLALLTLFASGKVSPTWFERGAGWLLAELLLFFIPAVIAIVNFGALFADAGARIVLVIVLSTALVMLSTAFAVEWTGRLIRLHRRRMRLAALEV</sequence>
<keyword evidence="2" id="KW-1003">Cell membrane</keyword>
<name>A0A4T0UR91_9NEIS</name>
<evidence type="ECO:0000256" key="6">
    <source>
        <dbReference type="SAM" id="Phobius"/>
    </source>
</evidence>
<evidence type="ECO:0000256" key="4">
    <source>
        <dbReference type="ARBA" id="ARBA00022989"/>
    </source>
</evidence>
<evidence type="ECO:0000256" key="5">
    <source>
        <dbReference type="ARBA" id="ARBA00023136"/>
    </source>
</evidence>
<evidence type="ECO:0000256" key="1">
    <source>
        <dbReference type="ARBA" id="ARBA00004651"/>
    </source>
</evidence>
<accession>A0A4T0UR91</accession>
<evidence type="ECO:0000256" key="3">
    <source>
        <dbReference type="ARBA" id="ARBA00022692"/>
    </source>
</evidence>
<protein>
    <submittedName>
        <fullName evidence="7">CidA/LrgA family protein</fullName>
    </submittedName>
</protein>
<dbReference type="InterPro" id="IPR005538">
    <property type="entry name" value="LrgA/CidA"/>
</dbReference>
<feature type="transmembrane region" description="Helical" evidence="6">
    <location>
        <begin position="39"/>
        <end position="58"/>
    </location>
</feature>
<keyword evidence="3 6" id="KW-0812">Transmembrane</keyword>
<evidence type="ECO:0000256" key="2">
    <source>
        <dbReference type="ARBA" id="ARBA00022475"/>
    </source>
</evidence>
<dbReference type="PANTHER" id="PTHR33931">
    <property type="entry name" value="HOLIN-LIKE PROTEIN CIDA-RELATED"/>
    <property type="match status" value="1"/>
</dbReference>
<dbReference type="RefSeq" id="WP_136553867.1">
    <property type="nucleotide sequence ID" value="NZ_STGJ01000011.1"/>
</dbReference>
<feature type="transmembrane region" description="Helical" evidence="6">
    <location>
        <begin position="12"/>
        <end position="33"/>
    </location>
</feature>
<dbReference type="GO" id="GO:0005886">
    <property type="term" value="C:plasma membrane"/>
    <property type="evidence" value="ECO:0007669"/>
    <property type="project" value="UniProtKB-SubCell"/>
</dbReference>
<keyword evidence="5 6" id="KW-0472">Membrane</keyword>
<dbReference type="Proteomes" id="UP000308891">
    <property type="component" value="Unassembled WGS sequence"/>
</dbReference>
<proteinExistence type="predicted"/>
<keyword evidence="4 6" id="KW-1133">Transmembrane helix</keyword>
<reference evidence="7 8" key="1">
    <citation type="submission" date="2019-04" db="EMBL/GenBank/DDBJ databases">
        <title>Crenobacter sp. nov.</title>
        <authorList>
            <person name="Shi S."/>
        </authorList>
    </citation>
    <scope>NUCLEOTIDE SEQUENCE [LARGE SCALE GENOMIC DNA]</scope>
    <source>
        <strain evidence="7 8">GY 70310</strain>
    </source>
</reference>
<dbReference type="Pfam" id="PF03788">
    <property type="entry name" value="LrgA"/>
    <property type="match status" value="1"/>
</dbReference>
<dbReference type="AlphaFoldDB" id="A0A4T0UR91"/>
<dbReference type="OrthoDB" id="194658at2"/>
<feature type="transmembrane region" description="Helical" evidence="6">
    <location>
        <begin position="70"/>
        <end position="93"/>
    </location>
</feature>
<evidence type="ECO:0000313" key="7">
    <source>
        <dbReference type="EMBL" id="TIC81380.1"/>
    </source>
</evidence>
<feature type="transmembrane region" description="Helical" evidence="6">
    <location>
        <begin position="99"/>
        <end position="122"/>
    </location>
</feature>
<dbReference type="EMBL" id="STGJ01000011">
    <property type="protein sequence ID" value="TIC81380.1"/>
    <property type="molecule type" value="Genomic_DNA"/>
</dbReference>
<keyword evidence="8" id="KW-1185">Reference proteome</keyword>
<comment type="caution">
    <text evidence="7">The sequence shown here is derived from an EMBL/GenBank/DDBJ whole genome shotgun (WGS) entry which is preliminary data.</text>
</comment>
<gene>
    <name evidence="7" type="ORF">E5K04_10700</name>
</gene>
<evidence type="ECO:0000313" key="8">
    <source>
        <dbReference type="Proteomes" id="UP000308891"/>
    </source>
</evidence>
<organism evidence="7 8">
    <name type="scientific">Crenobacter intestini</name>
    <dbReference type="NCBI Taxonomy" id="2563443"/>
    <lineage>
        <taxon>Bacteria</taxon>
        <taxon>Pseudomonadati</taxon>
        <taxon>Pseudomonadota</taxon>
        <taxon>Betaproteobacteria</taxon>
        <taxon>Neisseriales</taxon>
        <taxon>Neisseriaceae</taxon>
        <taxon>Crenobacter</taxon>
    </lineage>
</organism>
<dbReference type="PANTHER" id="PTHR33931:SF2">
    <property type="entry name" value="HOLIN-LIKE PROTEIN CIDA"/>
    <property type="match status" value="1"/>
</dbReference>